<dbReference type="Pfam" id="PF00034">
    <property type="entry name" value="Cytochrom_C"/>
    <property type="match status" value="1"/>
</dbReference>
<dbReference type="PROSITE" id="PS51007">
    <property type="entry name" value="CYTC"/>
    <property type="match status" value="1"/>
</dbReference>
<dbReference type="PANTHER" id="PTHR22888:SF9">
    <property type="entry name" value="CYTOCHROME C OXIDASE SUBUNIT 2"/>
    <property type="match status" value="1"/>
</dbReference>
<dbReference type="Proteomes" id="UP000649829">
    <property type="component" value="Unassembled WGS sequence"/>
</dbReference>
<comment type="subcellular location">
    <subcellularLocation>
        <location evidence="1">Membrane</location>
    </subcellularLocation>
</comment>
<evidence type="ECO:0000256" key="5">
    <source>
        <dbReference type="ARBA" id="ARBA00022723"/>
    </source>
</evidence>
<dbReference type="InterPro" id="IPR002429">
    <property type="entry name" value="CcO_II-like_C"/>
</dbReference>
<keyword evidence="3" id="KW-0813">Transport</keyword>
<evidence type="ECO:0000256" key="4">
    <source>
        <dbReference type="ARBA" id="ARBA00022617"/>
    </source>
</evidence>
<dbReference type="GO" id="GO:0005507">
    <property type="term" value="F:copper ion binding"/>
    <property type="evidence" value="ECO:0007669"/>
    <property type="project" value="InterPro"/>
</dbReference>
<dbReference type="Gene3D" id="2.60.40.420">
    <property type="entry name" value="Cupredoxins - blue copper proteins"/>
    <property type="match status" value="1"/>
</dbReference>
<dbReference type="AlphaFoldDB" id="A0A917WEZ2"/>
<keyword evidence="4 11" id="KW-0349">Heme</keyword>
<dbReference type="EMBL" id="BMLF01000001">
    <property type="protein sequence ID" value="GGL97227.1"/>
    <property type="molecule type" value="Genomic_DNA"/>
</dbReference>
<evidence type="ECO:0000259" key="13">
    <source>
        <dbReference type="PROSITE" id="PS50857"/>
    </source>
</evidence>
<dbReference type="GO" id="GO:0016020">
    <property type="term" value="C:membrane"/>
    <property type="evidence" value="ECO:0007669"/>
    <property type="project" value="UniProtKB-SubCell"/>
</dbReference>
<proteinExistence type="inferred from homology"/>
<dbReference type="InterPro" id="IPR008972">
    <property type="entry name" value="Cupredoxin"/>
</dbReference>
<keyword evidence="9 12" id="KW-0472">Membrane</keyword>
<evidence type="ECO:0000256" key="12">
    <source>
        <dbReference type="SAM" id="Phobius"/>
    </source>
</evidence>
<dbReference type="PROSITE" id="PS00078">
    <property type="entry name" value="COX2"/>
    <property type="match status" value="1"/>
</dbReference>
<keyword evidence="7 11" id="KW-0408">Iron</keyword>
<feature type="domain" description="Cytochrome oxidase subunit II copper A binding" evidence="13">
    <location>
        <begin position="122"/>
        <end position="238"/>
    </location>
</feature>
<reference evidence="15" key="2">
    <citation type="submission" date="2020-09" db="EMBL/GenBank/DDBJ databases">
        <authorList>
            <person name="Sun Q."/>
            <person name="Zhou Y."/>
        </authorList>
    </citation>
    <scope>NUCLEOTIDE SEQUENCE</scope>
    <source>
        <strain evidence="15">CGMCC 1.6293</strain>
    </source>
</reference>
<comment type="catalytic activity">
    <reaction evidence="10">
        <text>4 Fe(II)-[cytochrome c] + O2 + 8 H(+)(in) = 4 Fe(III)-[cytochrome c] + 2 H2O + 4 H(+)(out)</text>
        <dbReference type="Rhea" id="RHEA:11436"/>
        <dbReference type="Rhea" id="RHEA-COMP:10350"/>
        <dbReference type="Rhea" id="RHEA-COMP:14399"/>
        <dbReference type="ChEBI" id="CHEBI:15377"/>
        <dbReference type="ChEBI" id="CHEBI:15378"/>
        <dbReference type="ChEBI" id="CHEBI:15379"/>
        <dbReference type="ChEBI" id="CHEBI:29033"/>
        <dbReference type="ChEBI" id="CHEBI:29034"/>
        <dbReference type="EC" id="7.1.1.9"/>
    </reaction>
</comment>
<evidence type="ECO:0000256" key="10">
    <source>
        <dbReference type="ARBA" id="ARBA00047816"/>
    </source>
</evidence>
<comment type="similarity">
    <text evidence="2">Belongs to the cytochrome c oxidase subunit 2 family.</text>
</comment>
<evidence type="ECO:0000256" key="3">
    <source>
        <dbReference type="ARBA" id="ARBA00022448"/>
    </source>
</evidence>
<dbReference type="GO" id="GO:0004129">
    <property type="term" value="F:cytochrome-c oxidase activity"/>
    <property type="evidence" value="ECO:0007669"/>
    <property type="project" value="UniProtKB-EC"/>
</dbReference>
<evidence type="ECO:0000256" key="1">
    <source>
        <dbReference type="ARBA" id="ARBA00004370"/>
    </source>
</evidence>
<keyword evidence="16" id="KW-1185">Reference proteome</keyword>
<dbReference type="InterPro" id="IPR009056">
    <property type="entry name" value="Cyt_c-like_dom"/>
</dbReference>
<feature type="domain" description="Cytochrome c" evidence="14">
    <location>
        <begin position="249"/>
        <end position="341"/>
    </location>
</feature>
<accession>A0A917WEZ2</accession>
<dbReference type="GO" id="GO:0042773">
    <property type="term" value="P:ATP synthesis coupled electron transport"/>
    <property type="evidence" value="ECO:0007669"/>
    <property type="project" value="TreeGrafter"/>
</dbReference>
<evidence type="ECO:0000256" key="6">
    <source>
        <dbReference type="ARBA" id="ARBA00022982"/>
    </source>
</evidence>
<evidence type="ECO:0000313" key="16">
    <source>
        <dbReference type="Proteomes" id="UP000649829"/>
    </source>
</evidence>
<feature type="transmembrane region" description="Helical" evidence="12">
    <location>
        <begin position="87"/>
        <end position="110"/>
    </location>
</feature>
<protein>
    <submittedName>
        <fullName evidence="15">Cytochrome b561</fullName>
    </submittedName>
</protein>
<keyword evidence="5 11" id="KW-0479">Metal-binding</keyword>
<organism evidence="15 16">
    <name type="scientific">Pseudooceanicola nanhaiensis</name>
    <dbReference type="NCBI Taxonomy" id="375761"/>
    <lineage>
        <taxon>Bacteria</taxon>
        <taxon>Pseudomonadati</taxon>
        <taxon>Pseudomonadota</taxon>
        <taxon>Alphaproteobacteria</taxon>
        <taxon>Rhodobacterales</taxon>
        <taxon>Paracoccaceae</taxon>
        <taxon>Pseudooceanicola</taxon>
    </lineage>
</organism>
<gene>
    <name evidence="15" type="ORF">GCM10011534_19030</name>
</gene>
<comment type="caution">
    <text evidence="15">The sequence shown here is derived from an EMBL/GenBank/DDBJ whole genome shotgun (WGS) entry which is preliminary data.</text>
</comment>
<dbReference type="SUPFAM" id="SSF49503">
    <property type="entry name" value="Cupredoxins"/>
    <property type="match status" value="1"/>
</dbReference>
<dbReference type="InterPro" id="IPR001505">
    <property type="entry name" value="Copper_CuA"/>
</dbReference>
<reference evidence="15" key="1">
    <citation type="journal article" date="2014" name="Int. J. Syst. Evol. Microbiol.">
        <title>Complete genome sequence of Corynebacterium casei LMG S-19264T (=DSM 44701T), isolated from a smear-ripened cheese.</title>
        <authorList>
            <consortium name="US DOE Joint Genome Institute (JGI-PGF)"/>
            <person name="Walter F."/>
            <person name="Albersmeier A."/>
            <person name="Kalinowski J."/>
            <person name="Ruckert C."/>
        </authorList>
    </citation>
    <scope>NUCLEOTIDE SEQUENCE</scope>
    <source>
        <strain evidence="15">CGMCC 1.6293</strain>
    </source>
</reference>
<evidence type="ECO:0000259" key="14">
    <source>
        <dbReference type="PROSITE" id="PS51007"/>
    </source>
</evidence>
<dbReference type="GO" id="GO:0020037">
    <property type="term" value="F:heme binding"/>
    <property type="evidence" value="ECO:0007669"/>
    <property type="project" value="InterPro"/>
</dbReference>
<keyword evidence="12" id="KW-1133">Transmembrane helix</keyword>
<evidence type="ECO:0000256" key="9">
    <source>
        <dbReference type="ARBA" id="ARBA00023136"/>
    </source>
</evidence>
<dbReference type="PROSITE" id="PS51257">
    <property type="entry name" value="PROKAR_LIPOPROTEIN"/>
    <property type="match status" value="1"/>
</dbReference>
<dbReference type="Pfam" id="PF00116">
    <property type="entry name" value="COX2"/>
    <property type="match status" value="1"/>
</dbReference>
<dbReference type="InterPro" id="IPR034236">
    <property type="entry name" value="CuRO_CcO_Caa3_II"/>
</dbReference>
<dbReference type="CDD" id="cd04213">
    <property type="entry name" value="CuRO_CcO_Caa3_II"/>
    <property type="match status" value="1"/>
</dbReference>
<dbReference type="InterPro" id="IPR045187">
    <property type="entry name" value="CcO_II"/>
</dbReference>
<evidence type="ECO:0000256" key="8">
    <source>
        <dbReference type="ARBA" id="ARBA00023008"/>
    </source>
</evidence>
<keyword evidence="6" id="KW-0249">Electron transport</keyword>
<name>A0A917WEZ2_9RHOB</name>
<keyword evidence="12" id="KW-0812">Transmembrane</keyword>
<dbReference type="InterPro" id="IPR036909">
    <property type="entry name" value="Cyt_c-like_dom_sf"/>
</dbReference>
<dbReference type="PANTHER" id="PTHR22888">
    <property type="entry name" value="CYTOCHROME C OXIDASE, SUBUNIT II"/>
    <property type="match status" value="1"/>
</dbReference>
<dbReference type="SUPFAM" id="SSF46626">
    <property type="entry name" value="Cytochrome c"/>
    <property type="match status" value="1"/>
</dbReference>
<evidence type="ECO:0000256" key="11">
    <source>
        <dbReference type="PROSITE-ProRule" id="PRU00433"/>
    </source>
</evidence>
<evidence type="ECO:0000256" key="2">
    <source>
        <dbReference type="ARBA" id="ARBA00007866"/>
    </source>
</evidence>
<dbReference type="PROSITE" id="PS50857">
    <property type="entry name" value="COX2_CUA"/>
    <property type="match status" value="1"/>
</dbReference>
<evidence type="ECO:0000256" key="7">
    <source>
        <dbReference type="ARBA" id="ARBA00023004"/>
    </source>
</evidence>
<keyword evidence="8" id="KW-0186">Copper</keyword>
<feature type="transmembrane region" description="Helical" evidence="12">
    <location>
        <begin position="50"/>
        <end position="75"/>
    </location>
</feature>
<sequence>MTAMSRDPVTIGRGGPSRAIFAVFLLCTTLSACGDRQSTLNVAGEDAAAIATLFWVMLAGAVVLWLGMNGLFFYLSRVAPGAFPDRLVRPLLIGGGIVLPTVILATLLVWSLTMLPDQRAPDDGLRVKVTGEQWWWRVEYWPKGAEAPVVTANEIRLPVGSRTGFELDAHKVIHSFWIPALGGKMDMFPGRTTYVSLRPEKTGTFRGQCAEFCGASHAWMAFETVVLPPDDFEAWLAAEARDATPPEGDAARRGAALFAAEGCGACHTVRGTEAVGQVGPDLTHVGSRLTLGAGRIGATLDDFAAWVEHTGALKPEVKMPAYDHLSDGQLADLAAYLKGLE</sequence>
<evidence type="ECO:0000313" key="15">
    <source>
        <dbReference type="EMBL" id="GGL97227.1"/>
    </source>
</evidence>